<evidence type="ECO:0000313" key="3">
    <source>
        <dbReference type="EMBL" id="TCN70100.1"/>
    </source>
</evidence>
<dbReference type="Pfam" id="PF13561">
    <property type="entry name" value="adh_short_C2"/>
    <property type="match status" value="1"/>
</dbReference>
<evidence type="ECO:0000256" key="2">
    <source>
        <dbReference type="ARBA" id="ARBA00023002"/>
    </source>
</evidence>
<evidence type="ECO:0000256" key="1">
    <source>
        <dbReference type="ARBA" id="ARBA00006484"/>
    </source>
</evidence>
<dbReference type="Gene3D" id="3.40.50.720">
    <property type="entry name" value="NAD(P)-binding Rossmann-like Domain"/>
    <property type="match status" value="1"/>
</dbReference>
<sequence>MKKKALVVGAGSDMGRCIINRLGSEYDICYTYRSKRDNLPEGTSFQLDITNIEAIEAVFAQIGALDLIVTASFPYINTSLDSLDDYTMMERYLRGYVAIFTLAKKHLNKGGLLVNLLGQSADFGLPSAPHYGASFAYIDNLAKSYNARYGRQGLMNVFNLQLGPVETALWAGVSADERKYFEDRVQAFIDPKEVAELIYNVARMKMIPTKLVLDGYFSLPI</sequence>
<dbReference type="PANTHER" id="PTHR43669">
    <property type="entry name" value="5-KETO-D-GLUCONATE 5-REDUCTASE"/>
    <property type="match status" value="1"/>
</dbReference>
<name>A0A4V2RQ76_9BACT</name>
<dbReference type="PANTHER" id="PTHR43669:SF3">
    <property type="entry name" value="ALCOHOL DEHYDROGENASE, PUTATIVE (AFU_ORTHOLOGUE AFUA_3G03445)-RELATED"/>
    <property type="match status" value="1"/>
</dbReference>
<dbReference type="RefSeq" id="WP_165876998.1">
    <property type="nucleotide sequence ID" value="NZ_SLWB01000004.1"/>
</dbReference>
<evidence type="ECO:0000313" key="4">
    <source>
        <dbReference type="Proteomes" id="UP000294830"/>
    </source>
</evidence>
<keyword evidence="2" id="KW-0560">Oxidoreductase</keyword>
<dbReference type="CDD" id="cd05233">
    <property type="entry name" value="SDR_c"/>
    <property type="match status" value="1"/>
</dbReference>
<dbReference type="SUPFAM" id="SSF51735">
    <property type="entry name" value="NAD(P)-binding Rossmann-fold domains"/>
    <property type="match status" value="1"/>
</dbReference>
<keyword evidence="4" id="KW-1185">Reference proteome</keyword>
<dbReference type="AlphaFoldDB" id="A0A4V2RQ76"/>
<accession>A0A4V2RQ76</accession>
<comment type="similarity">
    <text evidence="1">Belongs to the short-chain dehydrogenases/reductases (SDR) family.</text>
</comment>
<organism evidence="3 4">
    <name type="scientific">Acetobacteroides hydrogenigenes</name>
    <dbReference type="NCBI Taxonomy" id="979970"/>
    <lineage>
        <taxon>Bacteria</taxon>
        <taxon>Pseudomonadati</taxon>
        <taxon>Bacteroidota</taxon>
        <taxon>Bacteroidia</taxon>
        <taxon>Bacteroidales</taxon>
        <taxon>Rikenellaceae</taxon>
        <taxon>Acetobacteroides</taxon>
    </lineage>
</organism>
<reference evidence="3 4" key="1">
    <citation type="submission" date="2019-03" db="EMBL/GenBank/DDBJ databases">
        <title>Genomic Encyclopedia of Archaeal and Bacterial Type Strains, Phase II (KMG-II): from individual species to whole genera.</title>
        <authorList>
            <person name="Goeker M."/>
        </authorList>
    </citation>
    <scope>NUCLEOTIDE SEQUENCE [LARGE SCALE GENOMIC DNA]</scope>
    <source>
        <strain evidence="3 4">RL-C</strain>
    </source>
</reference>
<dbReference type="EMBL" id="SLWB01000004">
    <property type="protein sequence ID" value="TCN70100.1"/>
    <property type="molecule type" value="Genomic_DNA"/>
</dbReference>
<dbReference type="InterPro" id="IPR036291">
    <property type="entry name" value="NAD(P)-bd_dom_sf"/>
</dbReference>
<dbReference type="GO" id="GO:0016491">
    <property type="term" value="F:oxidoreductase activity"/>
    <property type="evidence" value="ECO:0007669"/>
    <property type="project" value="UniProtKB-KW"/>
</dbReference>
<dbReference type="InterPro" id="IPR002347">
    <property type="entry name" value="SDR_fam"/>
</dbReference>
<dbReference type="Proteomes" id="UP000294830">
    <property type="component" value="Unassembled WGS sequence"/>
</dbReference>
<comment type="caution">
    <text evidence="3">The sequence shown here is derived from an EMBL/GenBank/DDBJ whole genome shotgun (WGS) entry which is preliminary data.</text>
</comment>
<gene>
    <name evidence="3" type="ORF">CLV25_10451</name>
</gene>
<protein>
    <submittedName>
        <fullName evidence="3">NAD(P)-dependent dehydrogenase (Short-subunit alcohol dehydrogenase family)</fullName>
    </submittedName>
</protein>
<proteinExistence type="inferred from homology"/>